<dbReference type="CDD" id="cd00796">
    <property type="entry name" value="INT_Rci_Hp1_C"/>
    <property type="match status" value="1"/>
</dbReference>
<dbReference type="GO" id="GO:0003677">
    <property type="term" value="F:DNA binding"/>
    <property type="evidence" value="ECO:0007669"/>
    <property type="project" value="UniProtKB-KW"/>
</dbReference>
<name>A0A418VPE2_9PROT</name>
<dbReference type="InterPro" id="IPR002104">
    <property type="entry name" value="Integrase_catalytic"/>
</dbReference>
<comment type="similarity">
    <text evidence="1">Belongs to the 'phage' integrase family.</text>
</comment>
<dbReference type="EMBL" id="QYUL01000004">
    <property type="protein sequence ID" value="RJF78132.1"/>
    <property type="molecule type" value="Genomic_DNA"/>
</dbReference>
<dbReference type="Pfam" id="PF00589">
    <property type="entry name" value="Phage_integrase"/>
    <property type="match status" value="1"/>
</dbReference>
<evidence type="ECO:0000259" key="5">
    <source>
        <dbReference type="PROSITE" id="PS51898"/>
    </source>
</evidence>
<keyword evidence="7" id="KW-1185">Reference proteome</keyword>
<keyword evidence="3" id="KW-0238">DNA-binding</keyword>
<evidence type="ECO:0000313" key="6">
    <source>
        <dbReference type="EMBL" id="RJF78132.1"/>
    </source>
</evidence>
<dbReference type="InterPro" id="IPR050090">
    <property type="entry name" value="Tyrosine_recombinase_XerCD"/>
</dbReference>
<dbReference type="GO" id="GO:0006310">
    <property type="term" value="P:DNA recombination"/>
    <property type="evidence" value="ECO:0007669"/>
    <property type="project" value="UniProtKB-KW"/>
</dbReference>
<proteinExistence type="inferred from homology"/>
<dbReference type="PANTHER" id="PTHR30349:SF41">
    <property type="entry name" value="INTEGRASE_RECOMBINASE PROTEIN MJ0367-RELATED"/>
    <property type="match status" value="1"/>
</dbReference>
<dbReference type="SUPFAM" id="SSF56349">
    <property type="entry name" value="DNA breaking-rejoining enzymes"/>
    <property type="match status" value="1"/>
</dbReference>
<evidence type="ECO:0000256" key="1">
    <source>
        <dbReference type="ARBA" id="ARBA00008857"/>
    </source>
</evidence>
<organism evidence="6 7">
    <name type="scientific">Azospirillum cavernae</name>
    <dbReference type="NCBI Taxonomy" id="2320860"/>
    <lineage>
        <taxon>Bacteria</taxon>
        <taxon>Pseudomonadati</taxon>
        <taxon>Pseudomonadota</taxon>
        <taxon>Alphaproteobacteria</taxon>
        <taxon>Rhodospirillales</taxon>
        <taxon>Azospirillaceae</taxon>
        <taxon>Azospirillum</taxon>
    </lineage>
</organism>
<dbReference type="GO" id="GO:0015074">
    <property type="term" value="P:DNA integration"/>
    <property type="evidence" value="ECO:0007669"/>
    <property type="project" value="UniProtKB-KW"/>
</dbReference>
<dbReference type="InterPro" id="IPR011010">
    <property type="entry name" value="DNA_brk_join_enz"/>
</dbReference>
<evidence type="ECO:0000313" key="7">
    <source>
        <dbReference type="Proteomes" id="UP000283458"/>
    </source>
</evidence>
<evidence type="ECO:0000256" key="3">
    <source>
        <dbReference type="ARBA" id="ARBA00023125"/>
    </source>
</evidence>
<dbReference type="InterPro" id="IPR013762">
    <property type="entry name" value="Integrase-like_cat_sf"/>
</dbReference>
<gene>
    <name evidence="6" type="ORF">D3877_23680</name>
</gene>
<dbReference type="PANTHER" id="PTHR30349">
    <property type="entry name" value="PHAGE INTEGRASE-RELATED"/>
    <property type="match status" value="1"/>
</dbReference>
<reference evidence="6 7" key="1">
    <citation type="submission" date="2018-09" db="EMBL/GenBank/DDBJ databases">
        <authorList>
            <person name="Zhu H."/>
        </authorList>
    </citation>
    <scope>NUCLEOTIDE SEQUENCE [LARGE SCALE GENOMIC DNA]</scope>
    <source>
        <strain evidence="6 7">K2W22B-5</strain>
    </source>
</reference>
<sequence>MFIPLRPNPLRSRENWRPADRWPLPDDATRPEQLYRRIEGGDMPKRNPGARLEWREDRSLWEIIWYERGQRKRKSTGTDDRREAALRLSEHLAALPAGPQRPRDPSERSIAEVLTAYAEGRGSDVADAERLAYALKALVPFWGELQVGDVTETLCKAYKNQRGKADETVRRELTVLRAAINFDFDHGRLTRPVPVWLPSPGEHKDRWLTRREAAALIRAARAEPRSRRHLPLFILLGLYTAARKEAILSLRWSQVDLERGLIDLNPPGRGRTDKGRPIIPIPKRLSTFLRHAQKHTSISHVVTFHGKPVQDIKRAFAAACRSAALEDVTPHTLRHTAATWMAQAGVPMLVVSRFLGHTDSRTTERVYAHHSPDYLASAREALDRRR</sequence>
<dbReference type="PROSITE" id="PS51898">
    <property type="entry name" value="TYR_RECOMBINASE"/>
    <property type="match status" value="1"/>
</dbReference>
<comment type="caution">
    <text evidence="6">The sequence shown here is derived from an EMBL/GenBank/DDBJ whole genome shotgun (WGS) entry which is preliminary data.</text>
</comment>
<dbReference type="Proteomes" id="UP000283458">
    <property type="component" value="Unassembled WGS sequence"/>
</dbReference>
<feature type="domain" description="Tyr recombinase" evidence="5">
    <location>
        <begin position="203"/>
        <end position="380"/>
    </location>
</feature>
<dbReference type="Gene3D" id="1.10.443.10">
    <property type="entry name" value="Intergrase catalytic core"/>
    <property type="match status" value="1"/>
</dbReference>
<protein>
    <submittedName>
        <fullName evidence="6">Site-specific integrase</fullName>
    </submittedName>
</protein>
<accession>A0A418VPE2</accession>
<keyword evidence="2" id="KW-0229">DNA integration</keyword>
<keyword evidence="4" id="KW-0233">DNA recombination</keyword>
<evidence type="ECO:0000256" key="4">
    <source>
        <dbReference type="ARBA" id="ARBA00023172"/>
    </source>
</evidence>
<evidence type="ECO:0000256" key="2">
    <source>
        <dbReference type="ARBA" id="ARBA00022908"/>
    </source>
</evidence>
<dbReference type="AlphaFoldDB" id="A0A418VPE2"/>